<comment type="caution">
    <text evidence="3">The sequence shown here is derived from an EMBL/GenBank/DDBJ whole genome shotgun (WGS) entry which is preliminary data.</text>
</comment>
<dbReference type="InterPro" id="IPR016167">
    <property type="entry name" value="FAD-bd_PCMH_sub1"/>
</dbReference>
<sequence>MRLAILTLGLCAANLSSAGAFNRRAMVLDCLAENDVPFDTEGLNDWELDGAAFNLRIPYTPVAIAVPTGIGNIQGTVTCTRELGLKVSAKCGGHGYANFGFGGEDGHLVLEIDRMYNVTLDRETNIATIQGGKTVTHFTIAVAAKTTVEKAVAGMQAMQDFVVSGTIPSELTMRLFLTPRFVNFEGLLYGDEDDTWVHSPPQIPYIFFHMFIFKLE</sequence>
<evidence type="ECO:0000259" key="2">
    <source>
        <dbReference type="Pfam" id="PF01565"/>
    </source>
</evidence>
<gene>
    <name evidence="3" type="ORF">MKZ38_008105</name>
</gene>
<accession>A0AAD5S2M7</accession>
<feature type="domain" description="FAD linked oxidase N-terminal" evidence="2">
    <location>
        <begin position="62"/>
        <end position="145"/>
    </location>
</feature>
<dbReference type="InterPro" id="IPR006094">
    <property type="entry name" value="Oxid_FAD_bind_N"/>
</dbReference>
<organism evidence="3 4">
    <name type="scientific">Zalerion maritima</name>
    <dbReference type="NCBI Taxonomy" id="339359"/>
    <lineage>
        <taxon>Eukaryota</taxon>
        <taxon>Fungi</taxon>
        <taxon>Dikarya</taxon>
        <taxon>Ascomycota</taxon>
        <taxon>Pezizomycotina</taxon>
        <taxon>Sordariomycetes</taxon>
        <taxon>Lulworthiomycetidae</taxon>
        <taxon>Lulworthiales</taxon>
        <taxon>Lulworthiaceae</taxon>
        <taxon>Zalerion</taxon>
    </lineage>
</organism>
<proteinExistence type="predicted"/>
<dbReference type="Gene3D" id="3.30.43.10">
    <property type="entry name" value="Uridine Diphospho-n-acetylenolpyruvylglucosamine Reductase, domain 2"/>
    <property type="match status" value="1"/>
</dbReference>
<dbReference type="InterPro" id="IPR036318">
    <property type="entry name" value="FAD-bd_PCMH-like_sf"/>
</dbReference>
<protein>
    <recommendedName>
        <fullName evidence="2">FAD linked oxidase N-terminal domain-containing protein</fullName>
    </recommendedName>
</protein>
<feature type="chain" id="PRO_5042101634" description="FAD linked oxidase N-terminal domain-containing protein" evidence="1">
    <location>
        <begin position="19"/>
        <end position="216"/>
    </location>
</feature>
<evidence type="ECO:0000313" key="4">
    <source>
        <dbReference type="Proteomes" id="UP001201980"/>
    </source>
</evidence>
<name>A0AAD5S2M7_9PEZI</name>
<evidence type="ECO:0000256" key="1">
    <source>
        <dbReference type="SAM" id="SignalP"/>
    </source>
</evidence>
<dbReference type="SUPFAM" id="SSF56176">
    <property type="entry name" value="FAD-binding/transporter-associated domain-like"/>
    <property type="match status" value="1"/>
</dbReference>
<dbReference type="EMBL" id="JAKWBI020000054">
    <property type="protein sequence ID" value="KAJ2904432.1"/>
    <property type="molecule type" value="Genomic_DNA"/>
</dbReference>
<dbReference type="AlphaFoldDB" id="A0AAD5S2M7"/>
<keyword evidence="1" id="KW-0732">Signal</keyword>
<dbReference type="Proteomes" id="UP001201980">
    <property type="component" value="Unassembled WGS sequence"/>
</dbReference>
<dbReference type="Gene3D" id="3.40.462.20">
    <property type="match status" value="1"/>
</dbReference>
<keyword evidence="4" id="KW-1185">Reference proteome</keyword>
<feature type="signal peptide" evidence="1">
    <location>
        <begin position="1"/>
        <end position="18"/>
    </location>
</feature>
<evidence type="ECO:0000313" key="3">
    <source>
        <dbReference type="EMBL" id="KAJ2904432.1"/>
    </source>
</evidence>
<dbReference type="Pfam" id="PF01565">
    <property type="entry name" value="FAD_binding_4"/>
    <property type="match status" value="1"/>
</dbReference>
<dbReference type="GO" id="GO:0050660">
    <property type="term" value="F:flavin adenine dinucleotide binding"/>
    <property type="evidence" value="ECO:0007669"/>
    <property type="project" value="InterPro"/>
</dbReference>
<reference evidence="3" key="1">
    <citation type="submission" date="2022-07" db="EMBL/GenBank/DDBJ databases">
        <title>Draft genome sequence of Zalerion maritima ATCC 34329, a (micro)plastics degrading marine fungus.</title>
        <authorList>
            <person name="Paco A."/>
            <person name="Goncalves M.F.M."/>
            <person name="Rocha-Santos T.A.P."/>
            <person name="Alves A."/>
        </authorList>
    </citation>
    <scope>NUCLEOTIDE SEQUENCE</scope>
    <source>
        <strain evidence="3">ATCC 34329</strain>
    </source>
</reference>